<feature type="region of interest" description="Disordered" evidence="5">
    <location>
        <begin position="181"/>
        <end position="353"/>
    </location>
</feature>
<dbReference type="OrthoDB" id="442970at2759"/>
<feature type="compositionally biased region" description="Basic and acidic residues" evidence="5">
    <location>
        <begin position="560"/>
        <end position="572"/>
    </location>
</feature>
<feature type="region of interest" description="Disordered" evidence="5">
    <location>
        <begin position="510"/>
        <end position="624"/>
    </location>
</feature>
<feature type="compositionally biased region" description="Basic and acidic residues" evidence="5">
    <location>
        <begin position="287"/>
        <end position="353"/>
    </location>
</feature>
<feature type="region of interest" description="Disordered" evidence="5">
    <location>
        <begin position="459"/>
        <end position="489"/>
    </location>
</feature>
<dbReference type="Gene3D" id="2.40.100.10">
    <property type="entry name" value="Cyclophilin-like"/>
    <property type="match status" value="1"/>
</dbReference>
<dbReference type="GO" id="GO:0071013">
    <property type="term" value="C:catalytic step 2 spliceosome"/>
    <property type="evidence" value="ECO:0007669"/>
    <property type="project" value="TreeGrafter"/>
</dbReference>
<dbReference type="Pfam" id="PF00160">
    <property type="entry name" value="Pro_isomerase"/>
    <property type="match status" value="1"/>
</dbReference>
<evidence type="ECO:0000256" key="4">
    <source>
        <dbReference type="ARBA" id="ARBA00038509"/>
    </source>
</evidence>
<organism evidence="7 8">
    <name type="scientific">Rhodotorula taiwanensis</name>
    <dbReference type="NCBI Taxonomy" id="741276"/>
    <lineage>
        <taxon>Eukaryota</taxon>
        <taxon>Fungi</taxon>
        <taxon>Dikarya</taxon>
        <taxon>Basidiomycota</taxon>
        <taxon>Pucciniomycotina</taxon>
        <taxon>Microbotryomycetes</taxon>
        <taxon>Sporidiobolales</taxon>
        <taxon>Sporidiobolaceae</taxon>
        <taxon>Rhodotorula</taxon>
    </lineage>
</organism>
<feature type="compositionally biased region" description="Basic and acidic residues" evidence="5">
    <location>
        <begin position="531"/>
        <end position="553"/>
    </location>
</feature>
<feature type="region of interest" description="Disordered" evidence="5">
    <location>
        <begin position="381"/>
        <end position="441"/>
    </location>
</feature>
<dbReference type="PANTHER" id="PTHR45625">
    <property type="entry name" value="PEPTIDYL-PROLYL CIS-TRANS ISOMERASE-RELATED"/>
    <property type="match status" value="1"/>
</dbReference>
<feature type="compositionally biased region" description="Basic and acidic residues" evidence="5">
    <location>
        <begin position="181"/>
        <end position="216"/>
    </location>
</feature>
<evidence type="ECO:0000313" key="8">
    <source>
        <dbReference type="Proteomes" id="UP000237144"/>
    </source>
</evidence>
<sequence>MSFVVTEPITEGVVVLHTSLGDILIELWRRECPKAVRNFVQLCLEGHYDGAPFHRIIPGFIAQTGGSDDCIYDEGSFGIETNQASFAFPSIHRRGRKADSLQRDHPPAPQVQPARTCGDGRGPTDKVQHVANKHTLFGRVTGDSLFNLLKFSEVELEPGTSDKPVYAPVIKSAEVRVDPFEDSADPIRPRITAEERKEQEKAKREMKAERAKERQQGKRKGTKNKSLLSFGEDAEDPEDASLPKTKIKSAHDVLQDSRLSNRVIDDRGLSATLPPDMMLGGRAATAEQERDRDGREDVKGKKRRVEADEPAGQRDEKRSRAEADVESGSHKLEEARKLKGKAPKSEAERRQEEIAKVQAELKSVAFLPMVLRKARKLTLGVASIRKMTGKAGSDDESGKSKKPKRTGPSLLQLEREKYMRGGAMSRGGKGKRKAGAADDDDSVLDALEGFRSKLFEAAKTAPKELEEDEAAAGDRPEKLHGIDLNDDELDEDIGDWMSHSLKFRKDATLDQHQADEYAVVDPLAKNSMTLEEMRGKADNRGQRRYAGEDRGEPRASGSGGRDRDRDRRRDGGRSAGGNGGGYGGDRDRRRDDPYSSRGGREERADRPEVRGDWKRDRMDTSRLA</sequence>
<feature type="domain" description="PPIase cyclophilin-type" evidence="6">
    <location>
        <begin position="10"/>
        <end position="175"/>
    </location>
</feature>
<comment type="subcellular location">
    <subcellularLocation>
        <location evidence="2">Nucleus</location>
    </subcellularLocation>
</comment>
<evidence type="ECO:0000256" key="1">
    <source>
        <dbReference type="ARBA" id="ARBA00000971"/>
    </source>
</evidence>
<dbReference type="EMBL" id="PJQD01000085">
    <property type="protein sequence ID" value="POY71211.1"/>
    <property type="molecule type" value="Genomic_DNA"/>
</dbReference>
<keyword evidence="3" id="KW-0539">Nucleus</keyword>
<dbReference type="SUPFAM" id="SSF50891">
    <property type="entry name" value="Cyclophilin-like"/>
    <property type="match status" value="1"/>
</dbReference>
<dbReference type="InterPro" id="IPR002130">
    <property type="entry name" value="Cyclophilin-type_PPIase_dom"/>
</dbReference>
<dbReference type="Proteomes" id="UP000237144">
    <property type="component" value="Unassembled WGS sequence"/>
</dbReference>
<dbReference type="PANTHER" id="PTHR45625:SF6">
    <property type="entry name" value="SPLICEOSOME-ASSOCIATED PROTEIN CWC27 HOMOLOG"/>
    <property type="match status" value="1"/>
</dbReference>
<dbReference type="PRINTS" id="PR00153">
    <property type="entry name" value="CSAPPISMRASE"/>
</dbReference>
<accession>A0A2S5B3D2</accession>
<gene>
    <name evidence="7" type="ORF">BMF94_5523</name>
</gene>
<dbReference type="PROSITE" id="PS00170">
    <property type="entry name" value="CSA_PPIASE_1"/>
    <property type="match status" value="1"/>
</dbReference>
<evidence type="ECO:0000313" key="7">
    <source>
        <dbReference type="EMBL" id="POY71211.1"/>
    </source>
</evidence>
<dbReference type="GO" id="GO:0003755">
    <property type="term" value="F:peptidyl-prolyl cis-trans isomerase activity"/>
    <property type="evidence" value="ECO:0007669"/>
    <property type="project" value="UniProtKB-EC"/>
</dbReference>
<evidence type="ECO:0000256" key="2">
    <source>
        <dbReference type="ARBA" id="ARBA00004123"/>
    </source>
</evidence>
<feature type="compositionally biased region" description="Basic and acidic residues" evidence="5">
    <location>
        <begin position="97"/>
        <end position="106"/>
    </location>
</feature>
<keyword evidence="8" id="KW-1185">Reference proteome</keyword>
<dbReference type="InterPro" id="IPR029000">
    <property type="entry name" value="Cyclophilin-like_dom_sf"/>
</dbReference>
<feature type="region of interest" description="Disordered" evidence="5">
    <location>
        <begin position="96"/>
        <end position="121"/>
    </location>
</feature>
<dbReference type="AlphaFoldDB" id="A0A2S5B3D2"/>
<feature type="compositionally biased region" description="Basic and acidic residues" evidence="5">
    <location>
        <begin position="584"/>
        <end position="624"/>
    </location>
</feature>
<dbReference type="InterPro" id="IPR044666">
    <property type="entry name" value="Cyclophilin_A-like"/>
</dbReference>
<dbReference type="InterPro" id="IPR020892">
    <property type="entry name" value="Cyclophilin-type_PPIase_CS"/>
</dbReference>
<comment type="caution">
    <text evidence="7">The sequence shown here is derived from an EMBL/GenBank/DDBJ whole genome shotgun (WGS) entry which is preliminary data.</text>
</comment>
<evidence type="ECO:0000256" key="5">
    <source>
        <dbReference type="SAM" id="MobiDB-lite"/>
    </source>
</evidence>
<dbReference type="GO" id="GO:0006457">
    <property type="term" value="P:protein folding"/>
    <property type="evidence" value="ECO:0007669"/>
    <property type="project" value="InterPro"/>
</dbReference>
<name>A0A2S5B3D2_9BASI</name>
<dbReference type="STRING" id="741276.A0A2S5B3D2"/>
<proteinExistence type="inferred from homology"/>
<dbReference type="PROSITE" id="PS50072">
    <property type="entry name" value="CSA_PPIASE_2"/>
    <property type="match status" value="1"/>
</dbReference>
<reference evidence="7 8" key="1">
    <citation type="journal article" date="2018" name="Front. Microbiol.">
        <title>Prospects for Fungal Bioremediation of Acidic Radioactive Waste Sites: Characterization and Genome Sequence of Rhodotorula taiwanensis MD1149.</title>
        <authorList>
            <person name="Tkavc R."/>
            <person name="Matrosova V.Y."/>
            <person name="Grichenko O.E."/>
            <person name="Gostincar C."/>
            <person name="Volpe R.P."/>
            <person name="Klimenkova P."/>
            <person name="Gaidamakova E.K."/>
            <person name="Zhou C.E."/>
            <person name="Stewart B.J."/>
            <person name="Lyman M.G."/>
            <person name="Malfatti S.A."/>
            <person name="Rubinfeld B."/>
            <person name="Courtot M."/>
            <person name="Singh J."/>
            <person name="Dalgard C.L."/>
            <person name="Hamilton T."/>
            <person name="Frey K.G."/>
            <person name="Gunde-Cimerman N."/>
            <person name="Dugan L."/>
            <person name="Daly M.J."/>
        </authorList>
    </citation>
    <scope>NUCLEOTIDE SEQUENCE [LARGE SCALE GENOMIC DNA]</scope>
    <source>
        <strain evidence="7 8">MD1149</strain>
    </source>
</reference>
<comment type="catalytic activity">
    <reaction evidence="1">
        <text>[protein]-peptidylproline (omega=180) = [protein]-peptidylproline (omega=0)</text>
        <dbReference type="Rhea" id="RHEA:16237"/>
        <dbReference type="Rhea" id="RHEA-COMP:10747"/>
        <dbReference type="Rhea" id="RHEA-COMP:10748"/>
        <dbReference type="ChEBI" id="CHEBI:83833"/>
        <dbReference type="ChEBI" id="CHEBI:83834"/>
        <dbReference type="EC" id="5.2.1.8"/>
    </reaction>
</comment>
<feature type="compositionally biased region" description="Basic and acidic residues" evidence="5">
    <location>
        <begin position="472"/>
        <end position="483"/>
    </location>
</feature>
<evidence type="ECO:0000256" key="3">
    <source>
        <dbReference type="ARBA" id="ARBA00023242"/>
    </source>
</evidence>
<evidence type="ECO:0000259" key="6">
    <source>
        <dbReference type="PROSITE" id="PS50072"/>
    </source>
</evidence>
<comment type="similarity">
    <text evidence="4">Belongs to the cyclophilin-type PPIase family. CWC27 subfamily.</text>
</comment>
<protein>
    <recommendedName>
        <fullName evidence="6">PPIase cyclophilin-type domain-containing protein</fullName>
    </recommendedName>
</protein>
<feature type="compositionally biased region" description="Gly residues" evidence="5">
    <location>
        <begin position="573"/>
        <end position="583"/>
    </location>
</feature>